<keyword evidence="12" id="KW-0963">Cytoplasm</keyword>
<evidence type="ECO:0000256" key="7">
    <source>
        <dbReference type="ARBA" id="ARBA00019046"/>
    </source>
</evidence>
<dbReference type="RefSeq" id="WP_052023235.1">
    <property type="nucleotide sequence ID" value="NZ_AXCW01000370.1"/>
</dbReference>
<evidence type="ECO:0000256" key="1">
    <source>
        <dbReference type="ARBA" id="ARBA00001755"/>
    </source>
</evidence>
<comment type="caution">
    <text evidence="14">The sequence shown here is derived from an EMBL/GenBank/DDBJ whole genome shotgun (WGS) entry which is preliminary data.</text>
</comment>
<protein>
    <recommendedName>
        <fullName evidence="7 12">Coproporphyrinogen III oxidase</fullName>
        <ecNumber evidence="6 12">1.3.3.15</ecNumber>
    </recommendedName>
</protein>
<comment type="similarity">
    <text evidence="5 12">Belongs to the protoporphyrinogen/coproporphyrinogen oxidase family. Coproporphyrinogen III oxidase subfamily.</text>
</comment>
<dbReference type="SUPFAM" id="SSF51905">
    <property type="entry name" value="FAD/NAD(P)-binding domain"/>
    <property type="match status" value="1"/>
</dbReference>
<comment type="catalytic activity">
    <reaction evidence="1">
        <text>coproporphyrinogen III + 3 O2 = coproporphyrin III + 3 H2O2</text>
        <dbReference type="Rhea" id="RHEA:43436"/>
        <dbReference type="ChEBI" id="CHEBI:15379"/>
        <dbReference type="ChEBI" id="CHEBI:16240"/>
        <dbReference type="ChEBI" id="CHEBI:57309"/>
        <dbReference type="ChEBI" id="CHEBI:131725"/>
        <dbReference type="EC" id="1.3.3.15"/>
    </reaction>
    <physiologicalReaction direction="left-to-right" evidence="1">
        <dbReference type="Rhea" id="RHEA:43437"/>
    </physiologicalReaction>
</comment>
<keyword evidence="15" id="KW-1185">Reference proteome</keyword>
<dbReference type="Pfam" id="PF01593">
    <property type="entry name" value="Amino_oxidase"/>
    <property type="match status" value="1"/>
</dbReference>
<dbReference type="Proteomes" id="UP000019753">
    <property type="component" value="Unassembled WGS sequence"/>
</dbReference>
<accession>A0A021VSF6</accession>
<dbReference type="GO" id="GO:0005737">
    <property type="term" value="C:cytoplasm"/>
    <property type="evidence" value="ECO:0007669"/>
    <property type="project" value="UniProtKB-SubCell"/>
</dbReference>
<dbReference type="GO" id="GO:0004729">
    <property type="term" value="F:oxygen-dependent protoporphyrinogen oxidase activity"/>
    <property type="evidence" value="ECO:0007669"/>
    <property type="project" value="UniProtKB-UniRule"/>
</dbReference>
<evidence type="ECO:0000256" key="9">
    <source>
        <dbReference type="ARBA" id="ARBA00022827"/>
    </source>
</evidence>
<keyword evidence="11 12" id="KW-0350">Heme biosynthesis</keyword>
<keyword evidence="9 12" id="KW-0274">FAD</keyword>
<dbReference type="InterPro" id="IPR004572">
    <property type="entry name" value="Protoporphyrinogen_oxidase"/>
</dbReference>
<evidence type="ECO:0000256" key="5">
    <source>
        <dbReference type="ARBA" id="ARBA00008310"/>
    </source>
</evidence>
<dbReference type="InterPro" id="IPR002937">
    <property type="entry name" value="Amino_oxidase"/>
</dbReference>
<evidence type="ECO:0000256" key="3">
    <source>
        <dbReference type="ARBA" id="ARBA00002185"/>
    </source>
</evidence>
<feature type="non-terminal residue" evidence="14">
    <location>
        <position position="464"/>
    </location>
</feature>
<gene>
    <name evidence="14" type="ORF">N866_12920</name>
</gene>
<dbReference type="GO" id="GO:0006783">
    <property type="term" value="P:heme biosynthetic process"/>
    <property type="evidence" value="ECO:0007669"/>
    <property type="project" value="UniProtKB-UniRule"/>
</dbReference>
<comment type="pathway">
    <text evidence="4 12">Porphyrin-containing compound metabolism; protoheme biosynthesis.</text>
</comment>
<dbReference type="UniPathway" id="UPA00252"/>
<evidence type="ECO:0000259" key="13">
    <source>
        <dbReference type="Pfam" id="PF01593"/>
    </source>
</evidence>
<evidence type="ECO:0000256" key="10">
    <source>
        <dbReference type="ARBA" id="ARBA00023002"/>
    </source>
</evidence>
<comment type="subcellular location">
    <subcellularLocation>
        <location evidence="12">Cytoplasm</location>
    </subcellularLocation>
</comment>
<dbReference type="OrthoDB" id="3450553at2"/>
<dbReference type="Gene3D" id="3.90.660.20">
    <property type="entry name" value="Protoporphyrinogen oxidase, mitochondrial, domain 2"/>
    <property type="match status" value="1"/>
</dbReference>
<dbReference type="PANTHER" id="PTHR42923:SF3">
    <property type="entry name" value="PROTOPORPHYRINOGEN OXIDASE"/>
    <property type="match status" value="1"/>
</dbReference>
<comment type="function">
    <text evidence="3 12">Involved in coproporphyrin-dependent heme b biosynthesis. Catalyzes the oxidation of coproporphyrinogen III to coproporphyrin III.</text>
</comment>
<evidence type="ECO:0000256" key="2">
    <source>
        <dbReference type="ARBA" id="ARBA00001974"/>
    </source>
</evidence>
<evidence type="ECO:0000313" key="15">
    <source>
        <dbReference type="Proteomes" id="UP000019753"/>
    </source>
</evidence>
<dbReference type="SUPFAM" id="SSF54373">
    <property type="entry name" value="FAD-linked reductases, C-terminal domain"/>
    <property type="match status" value="1"/>
</dbReference>
<reference evidence="14 15" key="1">
    <citation type="submission" date="2014-01" db="EMBL/GenBank/DDBJ databases">
        <title>Actinotalea ferrariae CF5-4.</title>
        <authorList>
            <person name="Chen F."/>
            <person name="Li Y."/>
            <person name="Wang G."/>
        </authorList>
    </citation>
    <scope>NUCLEOTIDE SEQUENCE [LARGE SCALE GENOMIC DNA]</scope>
    <source>
        <strain evidence="14 15">CF5-4</strain>
    </source>
</reference>
<dbReference type="InterPro" id="IPR036188">
    <property type="entry name" value="FAD/NAD-bd_sf"/>
</dbReference>
<dbReference type="NCBIfam" id="TIGR00562">
    <property type="entry name" value="proto_IX_ox"/>
    <property type="match status" value="1"/>
</dbReference>
<proteinExistence type="inferred from homology"/>
<evidence type="ECO:0000256" key="11">
    <source>
        <dbReference type="ARBA" id="ARBA00023133"/>
    </source>
</evidence>
<name>A0A021VSF6_9CELL</name>
<feature type="domain" description="Amine oxidase" evidence="13">
    <location>
        <begin position="19"/>
        <end position="464"/>
    </location>
</feature>
<dbReference type="Gene3D" id="1.10.3110.10">
    <property type="entry name" value="protoporphyrinogen ix oxidase, domain 3"/>
    <property type="match status" value="1"/>
</dbReference>
<dbReference type="Gene3D" id="3.50.50.60">
    <property type="entry name" value="FAD/NAD(P)-binding domain"/>
    <property type="match status" value="1"/>
</dbReference>
<keyword evidence="10 12" id="KW-0560">Oxidoreductase</keyword>
<keyword evidence="8 12" id="KW-0285">Flavoprotein</keyword>
<evidence type="ECO:0000256" key="12">
    <source>
        <dbReference type="RuleBase" id="RU364052"/>
    </source>
</evidence>
<dbReference type="PANTHER" id="PTHR42923">
    <property type="entry name" value="PROTOPORPHYRINOGEN OXIDASE"/>
    <property type="match status" value="1"/>
</dbReference>
<dbReference type="EC" id="1.3.3.15" evidence="6 12"/>
<evidence type="ECO:0000256" key="6">
    <source>
        <dbReference type="ARBA" id="ARBA00012402"/>
    </source>
</evidence>
<dbReference type="InterPro" id="IPR050464">
    <property type="entry name" value="Zeta_carotene_desat/Oxidored"/>
</dbReference>
<dbReference type="EMBL" id="AXCW01000370">
    <property type="protein sequence ID" value="EYR61992.1"/>
    <property type="molecule type" value="Genomic_DNA"/>
</dbReference>
<evidence type="ECO:0000256" key="4">
    <source>
        <dbReference type="ARBA" id="ARBA00004744"/>
    </source>
</evidence>
<sequence>MVPDGSVRGARAVVVGAGVSGLVAARDLARAGCDVTVVEAGDRAGGQLRTEVMGSQHVDVGAEGLHLAAPALAALLDDLGLTADLRTAAPSRTVIWTGRRLRPLPAGVTPTGPSRLAPVVRSGLLTVPGMVRAGLEPLLARPLRADDVAVGELLRRRFGHEVVDRLVDPLLGGLHGGDVDRLGVAAVAPQLLGAARAGRSLLRARRRTAGGGAPVTVSWTGGLAVLVDALVATPGVTVTTRTRVVGLEQAGRRHRVHLEGPADGGPASVTGDAAAGGTTLDADVVVLAVPAPVTAALLRPTRPAAAEPLGRTATTSVVTVVARYRHGLVPPDVTGVLVPSSAGATLKAATVLTARWEHLRGSAERDDLVRLSAGRVGGPDLHAMDDATLVDRLHRDLAAALDVRGGPDATVVHRWPDALPRLEVGHVERTTAARAALADVPGLALAGASYDGLGVAACVGSGHR</sequence>
<evidence type="ECO:0000313" key="14">
    <source>
        <dbReference type="EMBL" id="EYR61992.1"/>
    </source>
</evidence>
<evidence type="ECO:0000256" key="8">
    <source>
        <dbReference type="ARBA" id="ARBA00022630"/>
    </source>
</evidence>
<dbReference type="AlphaFoldDB" id="A0A021VSF6"/>
<organism evidence="14 15">
    <name type="scientific">Actinotalea ferrariae CF5-4</name>
    <dbReference type="NCBI Taxonomy" id="948458"/>
    <lineage>
        <taxon>Bacteria</taxon>
        <taxon>Bacillati</taxon>
        <taxon>Actinomycetota</taxon>
        <taxon>Actinomycetes</taxon>
        <taxon>Micrococcales</taxon>
        <taxon>Cellulomonadaceae</taxon>
        <taxon>Actinotalea</taxon>
    </lineage>
</organism>
<comment type="cofactor">
    <cofactor evidence="2 12">
        <name>FAD</name>
        <dbReference type="ChEBI" id="CHEBI:57692"/>
    </cofactor>
</comment>